<dbReference type="InterPro" id="IPR016186">
    <property type="entry name" value="C-type_lectin-like/link_sf"/>
</dbReference>
<dbReference type="GeneTree" id="ENSGT01120000272694"/>
<reference evidence="2" key="4">
    <citation type="submission" date="2025-09" db="UniProtKB">
        <authorList>
            <consortium name="Ensembl"/>
        </authorList>
    </citation>
    <scope>IDENTIFICATION</scope>
</reference>
<reference evidence="2" key="2">
    <citation type="submission" date="2020-02" db="EMBL/GenBank/DDBJ databases">
        <title>Esox lucius (northern pike) genome, fEsoLuc1, primary haplotype.</title>
        <authorList>
            <person name="Myers G."/>
            <person name="Karagic N."/>
            <person name="Meyer A."/>
            <person name="Pippel M."/>
            <person name="Reichard M."/>
            <person name="Winkler S."/>
            <person name="Tracey A."/>
            <person name="Sims Y."/>
            <person name="Howe K."/>
            <person name="Rhie A."/>
            <person name="Formenti G."/>
            <person name="Durbin R."/>
            <person name="Fedrigo O."/>
            <person name="Jarvis E.D."/>
        </authorList>
    </citation>
    <scope>NUCLEOTIDE SEQUENCE [LARGE SCALE GENOMIC DNA]</scope>
</reference>
<accession>A0A3P8XTX5</accession>
<dbReference type="PANTHER" id="PTHR22803">
    <property type="entry name" value="MANNOSE, PHOSPHOLIPASE, LECTIN RECEPTOR RELATED"/>
    <property type="match status" value="1"/>
</dbReference>
<dbReference type="InterPro" id="IPR001304">
    <property type="entry name" value="C-type_lectin-like"/>
</dbReference>
<dbReference type="Ensembl" id="ENSELUT00000006477.3">
    <property type="protein sequence ID" value="ENSELUP00000007896.3"/>
    <property type="gene ID" value="ENSELUG00000043990.1"/>
</dbReference>
<evidence type="ECO:0000313" key="3">
    <source>
        <dbReference type="Proteomes" id="UP000265140"/>
    </source>
</evidence>
<evidence type="ECO:0000259" key="1">
    <source>
        <dbReference type="PROSITE" id="PS50041"/>
    </source>
</evidence>
<dbReference type="Pfam" id="PF00059">
    <property type="entry name" value="Lectin_C"/>
    <property type="match status" value="1"/>
</dbReference>
<organism evidence="2 3">
    <name type="scientific">Esox lucius</name>
    <name type="common">Northern pike</name>
    <dbReference type="NCBI Taxonomy" id="8010"/>
    <lineage>
        <taxon>Eukaryota</taxon>
        <taxon>Metazoa</taxon>
        <taxon>Chordata</taxon>
        <taxon>Craniata</taxon>
        <taxon>Vertebrata</taxon>
        <taxon>Euteleostomi</taxon>
        <taxon>Actinopterygii</taxon>
        <taxon>Neopterygii</taxon>
        <taxon>Teleostei</taxon>
        <taxon>Protacanthopterygii</taxon>
        <taxon>Esociformes</taxon>
        <taxon>Esocidae</taxon>
        <taxon>Esox</taxon>
    </lineage>
</organism>
<dbReference type="Proteomes" id="UP000265140">
    <property type="component" value="Chromosome 24"/>
</dbReference>
<sequence>SWLLNLFLNVPSYFTTTNLDIFLTVVLQGHTGALGNGASLSLGGHLASVHSWLESIFLEALTIDLPLTWIGGTDGGQPQMTQDRSWSWTDGSGFNYHEWAQGEPKNYNGVRDVYSDELWRYHKHRWNDDVCEKRFASVCSRSH</sequence>
<reference evidence="3" key="1">
    <citation type="journal article" date="2014" name="PLoS ONE">
        <title>The genome and linkage map of the northern pike (Esox lucius): conserved synteny revealed between the salmonid sister group and the Neoteleostei.</title>
        <authorList>
            <person name="Rondeau E.B."/>
            <person name="Minkley D.R."/>
            <person name="Leong J.S."/>
            <person name="Messmer A.M."/>
            <person name="Jantzen J.R."/>
            <person name="von Schalburg K.R."/>
            <person name="Lemon C."/>
            <person name="Bird N.H."/>
            <person name="Koop B.F."/>
        </authorList>
    </citation>
    <scope>NUCLEOTIDE SEQUENCE</scope>
</reference>
<proteinExistence type="predicted"/>
<dbReference type="InterPro" id="IPR016187">
    <property type="entry name" value="CTDL_fold"/>
</dbReference>
<dbReference type="SUPFAM" id="SSF56436">
    <property type="entry name" value="C-type lectin-like"/>
    <property type="match status" value="1"/>
</dbReference>
<dbReference type="SMART" id="SM00034">
    <property type="entry name" value="CLECT"/>
    <property type="match status" value="1"/>
</dbReference>
<dbReference type="InterPro" id="IPR050111">
    <property type="entry name" value="C-type_lectin/snaclec_domain"/>
</dbReference>
<dbReference type="Gene3D" id="3.10.100.10">
    <property type="entry name" value="Mannose-Binding Protein A, subunit A"/>
    <property type="match status" value="1"/>
</dbReference>
<dbReference type="CDD" id="cd00037">
    <property type="entry name" value="CLECT"/>
    <property type="match status" value="1"/>
</dbReference>
<name>A0A3P8XTX5_ESOLU</name>
<feature type="domain" description="C-type lectin" evidence="1">
    <location>
        <begin position="43"/>
        <end position="140"/>
    </location>
</feature>
<dbReference type="AlphaFoldDB" id="A0A3P8XTX5"/>
<evidence type="ECO:0000313" key="2">
    <source>
        <dbReference type="Ensembl" id="ENSELUP00000007896.3"/>
    </source>
</evidence>
<reference evidence="2" key="3">
    <citation type="submission" date="2025-08" db="UniProtKB">
        <authorList>
            <consortium name="Ensembl"/>
        </authorList>
    </citation>
    <scope>IDENTIFICATION</scope>
</reference>
<protein>
    <recommendedName>
        <fullName evidence="1">C-type lectin domain-containing protein</fullName>
    </recommendedName>
</protein>
<keyword evidence="3" id="KW-1185">Reference proteome</keyword>
<dbReference type="Bgee" id="ENSELUG00000008623">
    <property type="expression patterns" value="Expressed in ovary and 3 other cell types or tissues"/>
</dbReference>
<dbReference type="PROSITE" id="PS50041">
    <property type="entry name" value="C_TYPE_LECTIN_2"/>
    <property type="match status" value="1"/>
</dbReference>